<dbReference type="KEGG" id="lpo:LPO_1234"/>
<evidence type="ECO:0000313" key="2">
    <source>
        <dbReference type="Proteomes" id="UP000010102"/>
    </source>
</evidence>
<proteinExistence type="predicted"/>
<dbReference type="AlphaFoldDB" id="A0AAV2UWI6"/>
<evidence type="ECO:0000313" key="1">
    <source>
        <dbReference type="EMBL" id="CCD05284.1"/>
    </source>
</evidence>
<gene>
    <name evidence="1" type="ORF">LPO_1234</name>
</gene>
<protein>
    <recommendedName>
        <fullName evidence="3">Transporter</fullName>
    </recommendedName>
</protein>
<dbReference type="Proteomes" id="UP000010102">
    <property type="component" value="Chromosome"/>
</dbReference>
<dbReference type="EMBL" id="FQ958210">
    <property type="protein sequence ID" value="CCD05284.1"/>
    <property type="molecule type" value="Genomic_DNA"/>
</dbReference>
<name>A0AAV2UWI6_LEGPN</name>
<organism evidence="1 2">
    <name type="scientific">Legionella pneumophila subsp. pneumophila</name>
    <dbReference type="NCBI Taxonomy" id="91891"/>
    <lineage>
        <taxon>Bacteria</taxon>
        <taxon>Pseudomonadati</taxon>
        <taxon>Pseudomonadota</taxon>
        <taxon>Gammaproteobacteria</taxon>
        <taxon>Legionellales</taxon>
        <taxon>Legionellaceae</taxon>
        <taxon>Legionella</taxon>
    </lineage>
</organism>
<sequence length="288" mass="31617">MLLIISSLPKIAIGEISSTESQNEPPSLGNFALPTSQQPGPFFSFGQSLIDKNQIQFYVSPNYLYYKNENYLTISPSMVYGLSNKASFLVTVPAAANYVNETSRSNGLGDTYFQGEFAFYEYSNFRYADQITFVGGLTAPTGSVNKDPSTGYGSLSYFLGGTYNRMSVDWLGIASTGLNVITKHHGMKLGNQYLYQMGLGRNIKSKTGKYIFFGLVEVNGIYTGKDKFIGDVDPNSGGNLVNIIPSLWFSTKKLFFQLGVALPIIQTLNGEQNKIHYNPVATAGITFD</sequence>
<reference evidence="1 2" key="1">
    <citation type="submission" date="2011-07" db="EMBL/GenBank/DDBJ databases">
        <authorList>
            <person name="Genoscope - CEA"/>
        </authorList>
    </citation>
    <scope>NUCLEOTIDE SEQUENCE [LARGE SCALE GENOMIC DNA]</scope>
    <source>
        <strain evidence="2">lorraine</strain>
    </source>
</reference>
<evidence type="ECO:0008006" key="3">
    <source>
        <dbReference type="Google" id="ProtNLM"/>
    </source>
</evidence>
<accession>A0AAV2UWI6</accession>